<evidence type="ECO:0000256" key="1">
    <source>
        <dbReference type="SAM" id="SignalP"/>
    </source>
</evidence>
<dbReference type="EMBL" id="ABCS01000106">
    <property type="protein sequence ID" value="EDM75033.1"/>
    <property type="molecule type" value="Genomic_DNA"/>
</dbReference>
<accession>A6GGF7</accession>
<keyword evidence="1" id="KW-0732">Signal</keyword>
<protein>
    <recommendedName>
        <fullName evidence="4">Cytochrome c domain-containing protein</fullName>
    </recommendedName>
</protein>
<dbReference type="STRING" id="391625.PPSIR1_22426"/>
<feature type="signal peptide" evidence="1">
    <location>
        <begin position="1"/>
        <end position="36"/>
    </location>
</feature>
<dbReference type="Proteomes" id="UP000005801">
    <property type="component" value="Unassembled WGS sequence"/>
</dbReference>
<gene>
    <name evidence="2" type="ORF">PPSIR1_22426</name>
</gene>
<sequence>MGEMLSRQRFATTALSFAAVAAIGLGGAFMGAPAQAEEGEACTTKKFSSSKVEKACKDGGRAGAKTYMKAVLKKGKAAGEELSCKTCHSSLKTFALAPGAADNLKRIEAL</sequence>
<evidence type="ECO:0008006" key="4">
    <source>
        <dbReference type="Google" id="ProtNLM"/>
    </source>
</evidence>
<reference evidence="2 3" key="1">
    <citation type="submission" date="2007-06" db="EMBL/GenBank/DDBJ databases">
        <authorList>
            <person name="Shimkets L."/>
            <person name="Ferriera S."/>
            <person name="Johnson J."/>
            <person name="Kravitz S."/>
            <person name="Beeson K."/>
            <person name="Sutton G."/>
            <person name="Rogers Y.-H."/>
            <person name="Friedman R."/>
            <person name="Frazier M."/>
            <person name="Venter J.C."/>
        </authorList>
    </citation>
    <scope>NUCLEOTIDE SEQUENCE [LARGE SCALE GENOMIC DNA]</scope>
    <source>
        <strain evidence="2 3">SIR-1</strain>
    </source>
</reference>
<dbReference type="AlphaFoldDB" id="A6GGF7"/>
<evidence type="ECO:0000313" key="2">
    <source>
        <dbReference type="EMBL" id="EDM75033.1"/>
    </source>
</evidence>
<keyword evidence="3" id="KW-1185">Reference proteome</keyword>
<organism evidence="2 3">
    <name type="scientific">Plesiocystis pacifica SIR-1</name>
    <dbReference type="NCBI Taxonomy" id="391625"/>
    <lineage>
        <taxon>Bacteria</taxon>
        <taxon>Pseudomonadati</taxon>
        <taxon>Myxococcota</taxon>
        <taxon>Polyangia</taxon>
        <taxon>Nannocystales</taxon>
        <taxon>Nannocystaceae</taxon>
        <taxon>Plesiocystis</taxon>
    </lineage>
</organism>
<comment type="caution">
    <text evidence="2">The sequence shown here is derived from an EMBL/GenBank/DDBJ whole genome shotgun (WGS) entry which is preliminary data.</text>
</comment>
<evidence type="ECO:0000313" key="3">
    <source>
        <dbReference type="Proteomes" id="UP000005801"/>
    </source>
</evidence>
<feature type="chain" id="PRO_5002697848" description="Cytochrome c domain-containing protein" evidence="1">
    <location>
        <begin position="37"/>
        <end position="110"/>
    </location>
</feature>
<proteinExistence type="predicted"/>
<name>A6GGF7_9BACT</name>